<feature type="transmembrane region" description="Helical" evidence="6">
    <location>
        <begin position="659"/>
        <end position="680"/>
    </location>
</feature>
<keyword evidence="3 6" id="KW-0812">Transmembrane</keyword>
<dbReference type="InterPro" id="IPR003838">
    <property type="entry name" value="ABC3_permease_C"/>
</dbReference>
<dbReference type="AlphaFoldDB" id="A0A9D9HP56"/>
<keyword evidence="4 6" id="KW-1133">Transmembrane helix</keyword>
<dbReference type="PANTHER" id="PTHR30287:SF2">
    <property type="entry name" value="BLL1001 PROTEIN"/>
    <property type="match status" value="1"/>
</dbReference>
<evidence type="ECO:0000256" key="1">
    <source>
        <dbReference type="ARBA" id="ARBA00004651"/>
    </source>
</evidence>
<comment type="caution">
    <text evidence="8">The sequence shown here is derived from an EMBL/GenBank/DDBJ whole genome shotgun (WGS) entry which is preliminary data.</text>
</comment>
<feature type="transmembrane region" description="Helical" evidence="6">
    <location>
        <begin position="443"/>
        <end position="461"/>
    </location>
</feature>
<proteinExistence type="predicted"/>
<evidence type="ECO:0000256" key="2">
    <source>
        <dbReference type="ARBA" id="ARBA00022475"/>
    </source>
</evidence>
<evidence type="ECO:0000256" key="3">
    <source>
        <dbReference type="ARBA" id="ARBA00022692"/>
    </source>
</evidence>
<evidence type="ECO:0000256" key="6">
    <source>
        <dbReference type="SAM" id="Phobius"/>
    </source>
</evidence>
<dbReference type="GO" id="GO:0005886">
    <property type="term" value="C:plasma membrane"/>
    <property type="evidence" value="ECO:0007669"/>
    <property type="project" value="UniProtKB-SubCell"/>
</dbReference>
<dbReference type="InterPro" id="IPR038766">
    <property type="entry name" value="Membrane_comp_ABC_pdt"/>
</dbReference>
<protein>
    <submittedName>
        <fullName evidence="8">ABC transporter permease</fullName>
    </submittedName>
</protein>
<gene>
    <name evidence="8" type="ORF">IAA81_04445</name>
</gene>
<dbReference type="Pfam" id="PF02687">
    <property type="entry name" value="FtsX"/>
    <property type="match status" value="1"/>
</dbReference>
<evidence type="ECO:0000313" key="9">
    <source>
        <dbReference type="Proteomes" id="UP000823638"/>
    </source>
</evidence>
<evidence type="ECO:0000256" key="4">
    <source>
        <dbReference type="ARBA" id="ARBA00022989"/>
    </source>
</evidence>
<reference evidence="8" key="2">
    <citation type="journal article" date="2021" name="PeerJ">
        <title>Extensive microbial diversity within the chicken gut microbiome revealed by metagenomics and culture.</title>
        <authorList>
            <person name="Gilroy R."/>
            <person name="Ravi A."/>
            <person name="Getino M."/>
            <person name="Pursley I."/>
            <person name="Horton D.L."/>
            <person name="Alikhan N.F."/>
            <person name="Baker D."/>
            <person name="Gharbi K."/>
            <person name="Hall N."/>
            <person name="Watson M."/>
            <person name="Adriaenssens E.M."/>
            <person name="Foster-Nyarko E."/>
            <person name="Jarju S."/>
            <person name="Secka A."/>
            <person name="Antonio M."/>
            <person name="Oren A."/>
            <person name="Chaudhuri R.R."/>
            <person name="La Ragione R."/>
            <person name="Hildebrand F."/>
            <person name="Pallen M.J."/>
        </authorList>
    </citation>
    <scope>NUCLEOTIDE SEQUENCE</scope>
    <source>
        <strain evidence="8">10532</strain>
    </source>
</reference>
<feature type="domain" description="ABC3 transporter permease C-terminal" evidence="7">
    <location>
        <begin position="284"/>
        <end position="402"/>
    </location>
</feature>
<feature type="transmembrane region" description="Helical" evidence="6">
    <location>
        <begin position="15"/>
        <end position="38"/>
    </location>
</feature>
<dbReference type="PANTHER" id="PTHR30287">
    <property type="entry name" value="MEMBRANE COMPONENT OF PREDICTED ABC SUPERFAMILY METABOLITE UPTAKE TRANSPORTER"/>
    <property type="match status" value="1"/>
</dbReference>
<evidence type="ECO:0000259" key="7">
    <source>
        <dbReference type="Pfam" id="PF02687"/>
    </source>
</evidence>
<feature type="transmembrane region" description="Helical" evidence="6">
    <location>
        <begin position="692"/>
        <end position="721"/>
    </location>
</feature>
<evidence type="ECO:0000313" key="8">
    <source>
        <dbReference type="EMBL" id="MBO8457461.1"/>
    </source>
</evidence>
<accession>A0A9D9HP56</accession>
<keyword evidence="5 6" id="KW-0472">Membrane</keyword>
<keyword evidence="2" id="KW-1003">Cell membrane</keyword>
<feature type="transmembrane region" description="Helical" evidence="6">
    <location>
        <begin position="757"/>
        <end position="778"/>
    </location>
</feature>
<evidence type="ECO:0000256" key="5">
    <source>
        <dbReference type="ARBA" id="ARBA00023136"/>
    </source>
</evidence>
<dbReference type="EMBL" id="JADIMM010000064">
    <property type="protein sequence ID" value="MBO8457461.1"/>
    <property type="molecule type" value="Genomic_DNA"/>
</dbReference>
<dbReference type="Proteomes" id="UP000823638">
    <property type="component" value="Unassembled WGS sequence"/>
</dbReference>
<organism evidence="8 9">
    <name type="scientific">Candidatus Gallitreponema excrementavium</name>
    <dbReference type="NCBI Taxonomy" id="2840840"/>
    <lineage>
        <taxon>Bacteria</taxon>
        <taxon>Pseudomonadati</taxon>
        <taxon>Spirochaetota</taxon>
        <taxon>Spirochaetia</taxon>
        <taxon>Spirochaetales</taxon>
        <taxon>Candidatus Gallitreponema</taxon>
    </lineage>
</organism>
<feature type="transmembrane region" description="Helical" evidence="6">
    <location>
        <begin position="327"/>
        <end position="353"/>
    </location>
</feature>
<feature type="transmembrane region" description="Helical" evidence="6">
    <location>
        <begin position="373"/>
        <end position="393"/>
    </location>
</feature>
<comment type="subcellular location">
    <subcellularLocation>
        <location evidence="1">Cell membrane</location>
        <topology evidence="1">Multi-pass membrane protein</topology>
    </subcellularLocation>
</comment>
<sequence>MEYFLLFREGLKKHIFSLSGIFLLVFFLSVILSGLITISVNSRKYIETETKRLGIGDMTLWVSAHQDSYRGMYLTRITLDNLSGIIGQQDYITSLTSEDIIYAEYHGNGHKSDSEGQFIKYNSQNFAYKVFDNSLKNYSEKSDPILPGEILISPAMVSLLDLHPGDTLSVTIARNGIEKDFTVKGYFEDPYTGSSMIGLKSFIISPEDYAQITEMITQASIDGLARTGKMFHITWKPEFSSAEINRLLNENTPLPEFLEFSHSTMVLIGFMLTFQNVFAGLFAAFGLVLFLVSLVVLSFNIGFGIMQDQRNFASLKVVGASSGQLQLLQILQYSTAIFPGILLGIICACPLSFLLQQSLVTTLGILIPTHLPLFYCILVNLATAALLILFVWFKSGKIKKITILNAISENKIKHKGINFIPLRKQNLSVGLALRQLLTGKPQYSGVFLIAAFLCFFCALTGRISSWLGPEGEGLMDAFNPADLHIAAQPMGETTFLQIEEFISQFSPIQDKYFLAMPTVSLNGLDYTANVITEPERFHILQGNTCTEPGQIVITEFIAADLNLSIGDKVSLKGDITQKEFTVSGIYQCANDLGANIGMTQKGFLEISKEDTRIWCAHYIIENLKLQKEIMTGLEKNFTDVYFHENTWPGLQGILSAMQILFLFQYGLSGVFVLVATLLTGNRILIFERKNTAIFRALGASWIFLQQSFILRFIFVSLWGAITGQILNMLFSDSLISILMKHYGISNFSSRGSLENTIYPIFAVILFFSISAFFVSFSLRKSRLTELMEE</sequence>
<feature type="transmembrane region" description="Helical" evidence="6">
    <location>
        <begin position="281"/>
        <end position="306"/>
    </location>
</feature>
<reference evidence="8" key="1">
    <citation type="submission" date="2020-10" db="EMBL/GenBank/DDBJ databases">
        <authorList>
            <person name="Gilroy R."/>
        </authorList>
    </citation>
    <scope>NUCLEOTIDE SEQUENCE</scope>
    <source>
        <strain evidence="8">10532</strain>
    </source>
</reference>
<name>A0A9D9HP56_9SPIR</name>
<feature type="transmembrane region" description="Helical" evidence="6">
    <location>
        <begin position="257"/>
        <end position="275"/>
    </location>
</feature>